<feature type="region of interest" description="Disordered" evidence="1">
    <location>
        <begin position="1"/>
        <end position="21"/>
    </location>
</feature>
<dbReference type="InterPro" id="IPR053197">
    <property type="entry name" value="F-box_SCFL_complex_component"/>
</dbReference>
<organism evidence="2 3">
    <name type="scientific">Ficus carica</name>
    <name type="common">Common fig</name>
    <dbReference type="NCBI Taxonomy" id="3494"/>
    <lineage>
        <taxon>Eukaryota</taxon>
        <taxon>Viridiplantae</taxon>
        <taxon>Streptophyta</taxon>
        <taxon>Embryophyta</taxon>
        <taxon>Tracheophyta</taxon>
        <taxon>Spermatophyta</taxon>
        <taxon>Magnoliopsida</taxon>
        <taxon>eudicotyledons</taxon>
        <taxon>Gunneridae</taxon>
        <taxon>Pentapetalae</taxon>
        <taxon>rosids</taxon>
        <taxon>fabids</taxon>
        <taxon>Rosales</taxon>
        <taxon>Moraceae</taxon>
        <taxon>Ficeae</taxon>
        <taxon>Ficus</taxon>
    </lineage>
</organism>
<dbReference type="PANTHER" id="PTHR34223">
    <property type="entry name" value="OS11G0201299 PROTEIN"/>
    <property type="match status" value="1"/>
</dbReference>
<gene>
    <name evidence="2" type="ORF">TIFTF001_004041</name>
</gene>
<evidence type="ECO:0000256" key="1">
    <source>
        <dbReference type="SAM" id="MobiDB-lite"/>
    </source>
</evidence>
<evidence type="ECO:0000313" key="3">
    <source>
        <dbReference type="Proteomes" id="UP001187192"/>
    </source>
</evidence>
<evidence type="ECO:0000313" key="2">
    <source>
        <dbReference type="EMBL" id="GMN33208.1"/>
    </source>
</evidence>
<name>A0AA87ZU28_FICCA</name>
<dbReference type="SUPFAM" id="SSF81383">
    <property type="entry name" value="F-box domain"/>
    <property type="match status" value="1"/>
</dbReference>
<dbReference type="EMBL" id="BTGU01000004">
    <property type="protein sequence ID" value="GMN33208.1"/>
    <property type="molecule type" value="Genomic_DNA"/>
</dbReference>
<dbReference type="InterPro" id="IPR036047">
    <property type="entry name" value="F-box-like_dom_sf"/>
</dbReference>
<dbReference type="PANTHER" id="PTHR34223:SF51">
    <property type="entry name" value="OS06G0556300 PROTEIN"/>
    <property type="match status" value="1"/>
</dbReference>
<dbReference type="AlphaFoldDB" id="A0AA87ZU28"/>
<dbReference type="Proteomes" id="UP001187192">
    <property type="component" value="Unassembled WGS sequence"/>
</dbReference>
<reference evidence="2" key="1">
    <citation type="submission" date="2023-07" db="EMBL/GenBank/DDBJ databases">
        <title>draft genome sequence of fig (Ficus carica).</title>
        <authorList>
            <person name="Takahashi T."/>
            <person name="Nishimura K."/>
        </authorList>
    </citation>
    <scope>NUCLEOTIDE SEQUENCE</scope>
</reference>
<comment type="caution">
    <text evidence="2">The sequence shown here is derived from an EMBL/GenBank/DDBJ whole genome shotgun (WGS) entry which is preliminary data.</text>
</comment>
<accession>A0AA87ZU28</accession>
<proteinExistence type="predicted"/>
<feature type="compositionally biased region" description="Basic and acidic residues" evidence="1">
    <location>
        <begin position="7"/>
        <end position="21"/>
    </location>
</feature>
<sequence length="165" mass="18456">MAAKRVKVLDGRAESSEESECKPMDRISKLPDYVIHHILSFLPTIVERSLYALHHADSSITRFTLAMSFGGAKTLVNKLLNFVVKNKVEELDLCISPWYHNGGHLYYCLPDAVLNARSLTLLKLDGLKINDLLARCPSLETMVLRTCADLSTSHVSSSTLKHFEV</sequence>
<keyword evidence="3" id="KW-1185">Reference proteome</keyword>
<protein>
    <submittedName>
        <fullName evidence="2">Uncharacterized protein</fullName>
    </submittedName>
</protein>